<dbReference type="InterPro" id="IPR046821">
    <property type="entry name" value="PDDEXK_11"/>
</dbReference>
<gene>
    <name evidence="2" type="ORF">ABWT76_005701</name>
</gene>
<protein>
    <submittedName>
        <fullName evidence="2">PD-(D/E)XK nuclease superfamily protein</fullName>
    </submittedName>
</protein>
<reference evidence="2" key="1">
    <citation type="submission" date="2024-07" db="EMBL/GenBank/DDBJ databases">
        <authorList>
            <person name="Kim Y.J."/>
            <person name="Jeong J.Y."/>
        </authorList>
    </citation>
    <scope>NUCLEOTIDE SEQUENCE</scope>
    <source>
        <strain evidence="2">GIHE-MW2</strain>
    </source>
</reference>
<organism evidence="2">
    <name type="scientific">Planktothricoides raciborskii GIHE-MW2</name>
    <dbReference type="NCBI Taxonomy" id="2792601"/>
    <lineage>
        <taxon>Bacteria</taxon>
        <taxon>Bacillati</taxon>
        <taxon>Cyanobacteriota</taxon>
        <taxon>Cyanophyceae</taxon>
        <taxon>Oscillatoriophycideae</taxon>
        <taxon>Oscillatoriales</taxon>
        <taxon>Oscillatoriaceae</taxon>
        <taxon>Planktothricoides</taxon>
    </lineage>
</organism>
<sequence length="160" mass="17780">MTAGARANQSGNVLENTVAAVLDGHGYVPICPNLPKKQRLTWLLNSHENPKRYAQQVYIGLGIYHTDIFVDFYLIDAEKYPKGLIIECKWQQSGGSVDEKLPYVNLNIEKCYSAPAIVLIDGGGMKPGAIAWLKEQVPSNPNLFAVYDLSSFMVWANNHL</sequence>
<name>A0AAU8JEK5_9CYAN</name>
<evidence type="ECO:0000259" key="1">
    <source>
        <dbReference type="Pfam" id="PF20472"/>
    </source>
</evidence>
<dbReference type="EMBL" id="CP159837">
    <property type="protein sequence ID" value="XCM36910.1"/>
    <property type="molecule type" value="Genomic_DNA"/>
</dbReference>
<evidence type="ECO:0000313" key="2">
    <source>
        <dbReference type="EMBL" id="XCM36910.1"/>
    </source>
</evidence>
<dbReference type="Pfam" id="PF20472">
    <property type="entry name" value="PDDEXK_11"/>
    <property type="match status" value="1"/>
</dbReference>
<proteinExistence type="predicted"/>
<accession>A0AAU8JEK5</accession>
<dbReference type="RefSeq" id="WP_054466594.1">
    <property type="nucleotide sequence ID" value="NZ_CP159837.1"/>
</dbReference>
<feature type="domain" description="PD-(D/E)XK nuclease" evidence="1">
    <location>
        <begin position="6"/>
        <end position="159"/>
    </location>
</feature>
<dbReference type="AlphaFoldDB" id="A0AAU8JEK5"/>